<dbReference type="EMBL" id="OV725077">
    <property type="protein sequence ID" value="CAH1391426.1"/>
    <property type="molecule type" value="Genomic_DNA"/>
</dbReference>
<evidence type="ECO:0000313" key="1">
    <source>
        <dbReference type="EMBL" id="CAH1391426.1"/>
    </source>
</evidence>
<proteinExistence type="predicted"/>
<reference evidence="1" key="1">
    <citation type="submission" date="2022-01" db="EMBL/GenBank/DDBJ databases">
        <authorList>
            <person name="King R."/>
        </authorList>
    </citation>
    <scope>NUCLEOTIDE SEQUENCE</scope>
</reference>
<sequence>MVHDSKNKRVFQNELLPSFRKLEKMFLNAN</sequence>
<gene>
    <name evidence="1" type="ORF">NEZAVI_LOCUS2448</name>
</gene>
<keyword evidence="2" id="KW-1185">Reference proteome</keyword>
<accession>A0A9P0H1I9</accession>
<dbReference type="Proteomes" id="UP001152798">
    <property type="component" value="Chromosome 1"/>
</dbReference>
<evidence type="ECO:0000313" key="2">
    <source>
        <dbReference type="Proteomes" id="UP001152798"/>
    </source>
</evidence>
<dbReference type="AlphaFoldDB" id="A0A9P0H1I9"/>
<protein>
    <submittedName>
        <fullName evidence="1">Uncharacterized protein</fullName>
    </submittedName>
</protein>
<organism evidence="1 2">
    <name type="scientific">Nezara viridula</name>
    <name type="common">Southern green stink bug</name>
    <name type="synonym">Cimex viridulus</name>
    <dbReference type="NCBI Taxonomy" id="85310"/>
    <lineage>
        <taxon>Eukaryota</taxon>
        <taxon>Metazoa</taxon>
        <taxon>Ecdysozoa</taxon>
        <taxon>Arthropoda</taxon>
        <taxon>Hexapoda</taxon>
        <taxon>Insecta</taxon>
        <taxon>Pterygota</taxon>
        <taxon>Neoptera</taxon>
        <taxon>Paraneoptera</taxon>
        <taxon>Hemiptera</taxon>
        <taxon>Heteroptera</taxon>
        <taxon>Panheteroptera</taxon>
        <taxon>Pentatomomorpha</taxon>
        <taxon>Pentatomoidea</taxon>
        <taxon>Pentatomidae</taxon>
        <taxon>Pentatominae</taxon>
        <taxon>Nezara</taxon>
    </lineage>
</organism>
<name>A0A9P0H1I9_NEZVI</name>